<dbReference type="InterPro" id="IPR010264">
    <property type="entry name" value="Self-incomp_S1"/>
</dbReference>
<dbReference type="GO" id="GO:0005576">
    <property type="term" value="C:extracellular region"/>
    <property type="evidence" value="ECO:0007669"/>
    <property type="project" value="UniProtKB-SubCell"/>
</dbReference>
<dbReference type="eggNOG" id="ENOG502S7QS">
    <property type="taxonomic scope" value="Eukaryota"/>
</dbReference>
<keyword evidence="7" id="KW-1133">Transmembrane helix</keyword>
<reference evidence="8" key="2">
    <citation type="journal article" date="2014" name="Nature">
        <title>The genome of Eucalyptus grandis.</title>
        <authorList>
            <person name="Myburg A.A."/>
            <person name="Grattapaglia D."/>
            <person name="Tuskan G.A."/>
            <person name="Hellsten U."/>
            <person name="Hayes R.D."/>
            <person name="Grimwood J."/>
            <person name="Jenkins J."/>
            <person name="Lindquist E."/>
            <person name="Tice H."/>
            <person name="Bauer D."/>
            <person name="Goodstein D.M."/>
            <person name="Dubchak I."/>
            <person name="Poliakov A."/>
            <person name="Mizrachi E."/>
            <person name="Kullan A.R."/>
            <person name="Hussey S.G."/>
            <person name="Pinard D."/>
            <person name="van der Merwe K."/>
            <person name="Singh P."/>
            <person name="van Jaarsveld I."/>
            <person name="Silva-Junior O.B."/>
            <person name="Togawa R.C."/>
            <person name="Pappas M.R."/>
            <person name="Faria D.A."/>
            <person name="Sansaloni C.P."/>
            <person name="Petroli C.D."/>
            <person name="Yang X."/>
            <person name="Ranjan P."/>
            <person name="Tschaplinski T.J."/>
            <person name="Ye C.Y."/>
            <person name="Li T."/>
            <person name="Sterck L."/>
            <person name="Vanneste K."/>
            <person name="Murat F."/>
            <person name="Soler M."/>
            <person name="Clemente H.S."/>
            <person name="Saidi N."/>
            <person name="Cassan-Wang H."/>
            <person name="Dunand C."/>
            <person name="Hefer C.A."/>
            <person name="Bornberg-Bauer E."/>
            <person name="Kersting A.R."/>
            <person name="Vining K."/>
            <person name="Amarasinghe V."/>
            <person name="Ranik M."/>
            <person name="Naithani S."/>
            <person name="Elser J."/>
            <person name="Boyd A.E."/>
            <person name="Liston A."/>
            <person name="Spatafora J.W."/>
            <person name="Dharmwardhana P."/>
            <person name="Raja R."/>
            <person name="Sullivan C."/>
            <person name="Romanel E."/>
            <person name="Alves-Ferreira M."/>
            <person name="Kulheim C."/>
            <person name="Foley W."/>
            <person name="Carocha V."/>
            <person name="Paiva J."/>
            <person name="Kudrna D."/>
            <person name="Brommonschenkel S.H."/>
            <person name="Pasquali G."/>
            <person name="Byrne M."/>
            <person name="Rigault P."/>
            <person name="Tibbits J."/>
            <person name="Spokevicius A."/>
            <person name="Jones R.C."/>
            <person name="Steane D.A."/>
            <person name="Vaillancourt R.E."/>
            <person name="Potts B.M."/>
            <person name="Joubert F."/>
            <person name="Barry K."/>
            <person name="Pappas G.J."/>
            <person name="Strauss S.H."/>
            <person name="Jaiswal P."/>
            <person name="Grima-Pettenati J."/>
            <person name="Salse J."/>
            <person name="Van de Peer Y."/>
            <person name="Rokhsar D.S."/>
            <person name="Schmutz J."/>
        </authorList>
    </citation>
    <scope>NUCLEOTIDE SEQUENCE</scope>
    <source>
        <tissue evidence="8">Leaf extractions</tissue>
    </source>
</reference>
<keyword evidence="5" id="KW-0732">Signal</keyword>
<comment type="subcellular location">
    <subcellularLocation>
        <location evidence="1 6">Secreted</location>
    </subcellularLocation>
</comment>
<reference evidence="8" key="3">
    <citation type="submission" date="2023-04" db="EMBL/GenBank/DDBJ databases">
        <title>WGS assembly of Eucalyptus grandis.</title>
        <authorList>
            <person name="Myburg A."/>
            <person name="Grattapaglia D."/>
            <person name="Tuskan G."/>
            <person name="Hellsten U."/>
            <person name="Hayes R."/>
            <person name="Grimwood J."/>
            <person name="Jenkins J."/>
            <person name="Lindquist E."/>
            <person name="Tice H."/>
            <person name="Bauer D."/>
            <person name="Goodstein D."/>
            <person name="Dubchak I."/>
            <person name="Poliakov A."/>
            <person name="Mizrachi E."/>
            <person name="Kullan A."/>
            <person name="Hussey S."/>
            <person name="Pinard D."/>
            <person name="Van D."/>
            <person name="Singh P."/>
            <person name="Van J."/>
            <person name="Silva-Junior O."/>
            <person name="Togawa R."/>
            <person name="Pappas M."/>
            <person name="Faria D."/>
            <person name="Sansaloni C."/>
            <person name="Petroli C."/>
            <person name="Yang X."/>
            <person name="Ranjan P."/>
            <person name="Tschaplinski T."/>
            <person name="Ye C."/>
            <person name="Li T."/>
            <person name="Sterck L."/>
            <person name="Vanneste K."/>
            <person name="Murat F."/>
            <person name="Soler M."/>
            <person name="Clemente H."/>
            <person name="Saidi N."/>
            <person name="Cassan-Wang H."/>
            <person name="Dunand C."/>
            <person name="Hefer C."/>
            <person name="Bornberg-Bauer E."/>
            <person name="Kersting A."/>
            <person name="Vining K."/>
            <person name="Amarasinghe V."/>
            <person name="Ranik M."/>
            <person name="Naithani S."/>
            <person name="Elser J."/>
            <person name="Boyd A."/>
            <person name="Liston A."/>
            <person name="Spatafora J."/>
            <person name="Dharmwardhana P."/>
            <person name="Raja R."/>
            <person name="Sullivan C."/>
            <person name="Romanel E."/>
            <person name="Alves-Ferreira M."/>
            <person name="Kulheim C."/>
            <person name="Foley W."/>
            <person name="Carocha V."/>
            <person name="Paiva J."/>
            <person name="Kudrna D."/>
            <person name="Brommonschenkel S."/>
            <person name="Pasquali G."/>
            <person name="Byrne M."/>
            <person name="Rigault P."/>
            <person name="Tibbits J."/>
            <person name="Spokevicius A."/>
            <person name="Jones R."/>
            <person name="Steane D."/>
            <person name="Vaillancourt R."/>
            <person name="Potts B."/>
            <person name="Joubert F."/>
            <person name="Barry K."/>
            <person name="Pappas G."/>
            <person name="Strauss S."/>
            <person name="Jaiswal P."/>
            <person name="Grima-Pettenati J."/>
            <person name="Salse J."/>
            <person name="Van D."/>
            <person name="Rokhsar D."/>
            <person name="Schmutz J."/>
        </authorList>
    </citation>
    <scope>NUCLEOTIDE SEQUENCE</scope>
    <source>
        <tissue evidence="8">Leaf extractions</tissue>
    </source>
</reference>
<feature type="transmembrane region" description="Helical" evidence="7">
    <location>
        <begin position="37"/>
        <end position="59"/>
    </location>
</feature>
<keyword evidence="7" id="KW-0472">Membrane</keyword>
<dbReference type="Pfam" id="PF05938">
    <property type="entry name" value="Self-incomp_S1"/>
    <property type="match status" value="1"/>
</dbReference>
<dbReference type="PANTHER" id="PTHR31232">
    <property type="match status" value="1"/>
</dbReference>
<comment type="similarity">
    <text evidence="2 6">Belongs to the plant self-incompatibility (S1) protein family.</text>
</comment>
<keyword evidence="4 6" id="KW-0964">Secreted</keyword>
<dbReference type="OMA" id="IHENNGY"/>
<evidence type="ECO:0000256" key="6">
    <source>
        <dbReference type="RuleBase" id="RU367044"/>
    </source>
</evidence>
<reference evidence="9" key="1">
    <citation type="submission" date="2013-07" db="EMBL/GenBank/DDBJ databases">
        <title>The genome of Eucalyptus grandis.</title>
        <authorList>
            <person name="Schmutz J."/>
            <person name="Hayes R."/>
            <person name="Myburg A."/>
            <person name="Tuskan G."/>
            <person name="Grattapaglia D."/>
            <person name="Rokhsar D.S."/>
        </authorList>
    </citation>
    <scope>NUCLEOTIDE SEQUENCE</scope>
    <source>
        <tissue evidence="9">Leaf extractions</tissue>
    </source>
</reference>
<reference evidence="8" key="4">
    <citation type="submission" date="2023-07" db="EMBL/GenBank/DDBJ databases">
        <authorList>
            <person name="Myburg A.A."/>
            <person name="Grattapaglia D."/>
            <person name="Tuskan G.A."/>
            <person name="Hellsten U."/>
            <person name="Hayes R.D."/>
            <person name="Grimwood J."/>
            <person name="Jenkins J."/>
            <person name="Lindquist E."/>
            <person name="Tice H."/>
            <person name="Bauer D."/>
            <person name="Goodstein D.M."/>
            <person name="Dubchak I."/>
            <person name="Poliakov A."/>
            <person name="Mizrachi E."/>
            <person name="Kullan A.R."/>
            <person name="Hussey S.G."/>
            <person name="Pinard D."/>
            <person name="Van D.M."/>
            <person name="Singh P."/>
            <person name="Van J.I."/>
            <person name="Silva-Junior O.B."/>
            <person name="Togawa R.C."/>
            <person name="Pappas M.R."/>
            <person name="Faria D.A."/>
            <person name="Sansaloni C.P."/>
            <person name="Petroli C.D."/>
            <person name="Yang X."/>
            <person name="Ranjan P."/>
            <person name="Tschaplinski T.J."/>
            <person name="Ye C.Y."/>
            <person name="Li T."/>
            <person name="Sterck L."/>
            <person name="Vanneste K."/>
            <person name="Murat F."/>
            <person name="Soler M."/>
            <person name="Clemente H.S."/>
            <person name="Saidi N."/>
            <person name="Cassan-Wang H."/>
            <person name="Dunand C."/>
            <person name="Hefer C.A."/>
            <person name="Bornberg-Bauer E."/>
            <person name="Kersting A.R."/>
            <person name="Vining K."/>
            <person name="Amarasinghe V."/>
            <person name="Ranik M."/>
            <person name="Naithani S."/>
            <person name="Elser J."/>
            <person name="Boyd A.E."/>
            <person name="Liston A."/>
            <person name="Spatafora J.W."/>
            <person name="Dharmwardhana P."/>
            <person name="Raja R."/>
            <person name="Sullivan C."/>
            <person name="Romanel E."/>
            <person name="Alves-Ferreira M."/>
            <person name="Kulheim C."/>
            <person name="Foley W."/>
            <person name="Carocha V."/>
            <person name="Paiva J."/>
            <person name="Kudrna D."/>
            <person name="Brommonschenkel S.H."/>
            <person name="Pasquali G."/>
            <person name="Byrne M."/>
            <person name="Rigault P."/>
            <person name="Tibbits J."/>
            <person name="Spokevicius A."/>
            <person name="Jones R.C."/>
            <person name="Steane D.A."/>
            <person name="Vaillancourt R.E."/>
            <person name="Potts B.M."/>
            <person name="Joubert F."/>
            <person name="Barry K."/>
            <person name="Pappas G.J."/>
            <person name="Strauss S.H."/>
            <person name="Jaiswal P."/>
            <person name="Grima-Pettenati J."/>
            <person name="Salse J."/>
            <person name="Van D.P."/>
            <person name="Rokhsar D.S."/>
            <person name="Schmutz J."/>
        </authorList>
    </citation>
    <scope>NUCLEOTIDE SEQUENCE</scope>
    <source>
        <tissue evidence="8">Leaf extractions</tissue>
    </source>
</reference>
<dbReference type="KEGG" id="egr:104429177"/>
<dbReference type="PANTHER" id="PTHR31232:SF18">
    <property type="entry name" value="S-PROTEIN HOMOLOG"/>
    <property type="match status" value="1"/>
</dbReference>
<evidence type="ECO:0000313" key="10">
    <source>
        <dbReference type="Proteomes" id="UP000030711"/>
    </source>
</evidence>
<accession>A0A058ZTY1</accession>
<name>A0A058ZTY1_EUCGR</name>
<dbReference type="InParanoid" id="A0A058ZTY1"/>
<dbReference type="OrthoDB" id="1938697at2759"/>
<proteinExistence type="inferred from homology"/>
<evidence type="ECO:0000313" key="9">
    <source>
        <dbReference type="EMBL" id="KCW45273.1"/>
    </source>
</evidence>
<evidence type="ECO:0000256" key="5">
    <source>
        <dbReference type="ARBA" id="ARBA00022729"/>
    </source>
</evidence>
<keyword evidence="10" id="KW-1185">Reference proteome</keyword>
<dbReference type="Gramene" id="KCW45273">
    <property type="protein sequence ID" value="KCW45273"/>
    <property type="gene ID" value="EUGRSUZ_L01080"/>
</dbReference>
<organism evidence="9">
    <name type="scientific">Eucalyptus grandis</name>
    <name type="common">Flooded gum</name>
    <dbReference type="NCBI Taxonomy" id="71139"/>
    <lineage>
        <taxon>Eukaryota</taxon>
        <taxon>Viridiplantae</taxon>
        <taxon>Streptophyta</taxon>
        <taxon>Embryophyta</taxon>
        <taxon>Tracheophyta</taxon>
        <taxon>Spermatophyta</taxon>
        <taxon>Magnoliopsida</taxon>
        <taxon>eudicotyledons</taxon>
        <taxon>Gunneridae</taxon>
        <taxon>Pentapetalae</taxon>
        <taxon>rosids</taxon>
        <taxon>malvids</taxon>
        <taxon>Myrtales</taxon>
        <taxon>Myrtaceae</taxon>
        <taxon>Myrtoideae</taxon>
        <taxon>Eucalypteae</taxon>
        <taxon>Eucalyptus</taxon>
    </lineage>
</organism>
<keyword evidence="3 6" id="KW-0713">Self-incompatibility</keyword>
<gene>
    <name evidence="9" type="ORF">EUGRSUZ_L01080</name>
</gene>
<dbReference type="AlphaFoldDB" id="A0A058ZTY1"/>
<evidence type="ECO:0000256" key="2">
    <source>
        <dbReference type="ARBA" id="ARBA00005581"/>
    </source>
</evidence>
<evidence type="ECO:0000256" key="7">
    <source>
        <dbReference type="SAM" id="Phobius"/>
    </source>
</evidence>
<evidence type="ECO:0000256" key="1">
    <source>
        <dbReference type="ARBA" id="ARBA00004613"/>
    </source>
</evidence>
<evidence type="ECO:0000256" key="4">
    <source>
        <dbReference type="ARBA" id="ARBA00022525"/>
    </source>
</evidence>
<sequence length="173" mass="19683">MFSIHENNGYGPAWLRKKLKHSRGGDMDASAKLRSGGIVFLLLTGSFFALAFSEVHVSVKNRLGSGKNMTLHCQSEDDDLGEQNVADGSEFGWDFNVNVWGTTLFYCDMGWESVQDYQFDAYSFARDLVRCDAQCLWLVSEEGMYGFNGQTGFWEYIYQWPIGLELAKKKLRL</sequence>
<protein>
    <recommendedName>
        <fullName evidence="6">S-protein homolog</fullName>
    </recommendedName>
</protein>
<dbReference type="GO" id="GO:0060320">
    <property type="term" value="P:rejection of self pollen"/>
    <property type="evidence" value="ECO:0007669"/>
    <property type="project" value="UniProtKB-KW"/>
</dbReference>
<evidence type="ECO:0000256" key="3">
    <source>
        <dbReference type="ARBA" id="ARBA00022471"/>
    </source>
</evidence>
<dbReference type="Proteomes" id="UP000030711">
    <property type="component" value="Unassembled WGS sequence"/>
</dbReference>
<evidence type="ECO:0000313" key="8">
    <source>
        <dbReference type="EMBL" id="KAK2632794.1"/>
    </source>
</evidence>
<dbReference type="EMBL" id="KK198867">
    <property type="protein sequence ID" value="KCW45273.1"/>
    <property type="molecule type" value="Genomic_DNA"/>
</dbReference>
<keyword evidence="7" id="KW-0812">Transmembrane</keyword>
<dbReference type="EMBL" id="MU848352">
    <property type="protein sequence ID" value="KAK2632794.1"/>
    <property type="molecule type" value="Genomic_DNA"/>
</dbReference>